<reference evidence="4" key="1">
    <citation type="journal article" date="2019" name="Gigascience">
        <title>De novo genome assembly of the endangered Acer yangbiense, a plant species with extremely small populations endemic to Yunnan Province, China.</title>
        <authorList>
            <person name="Yang J."/>
            <person name="Wariss H.M."/>
            <person name="Tao L."/>
            <person name="Zhang R."/>
            <person name="Yun Q."/>
            <person name="Hollingsworth P."/>
            <person name="Dao Z."/>
            <person name="Luo G."/>
            <person name="Guo H."/>
            <person name="Ma Y."/>
            <person name="Sun W."/>
        </authorList>
    </citation>
    <scope>NUCLEOTIDE SEQUENCE [LARGE SCALE GENOMIC DNA]</scope>
    <source>
        <strain evidence="4">cv. Malutang</strain>
    </source>
</reference>
<dbReference type="GO" id="GO:0045944">
    <property type="term" value="P:positive regulation of transcription by RNA polymerase II"/>
    <property type="evidence" value="ECO:0007669"/>
    <property type="project" value="TreeGrafter"/>
</dbReference>
<dbReference type="GO" id="GO:0071339">
    <property type="term" value="C:MLL1 complex"/>
    <property type="evidence" value="ECO:0007669"/>
    <property type="project" value="InterPro"/>
</dbReference>
<evidence type="ECO:0000256" key="1">
    <source>
        <dbReference type="SAM" id="MobiDB-lite"/>
    </source>
</evidence>
<gene>
    <name evidence="3" type="ORF">EZV62_006500</name>
</gene>
<proteinExistence type="predicted"/>
<name>A0A5C7I7S3_9ROSI</name>
<keyword evidence="4" id="KW-1185">Reference proteome</keyword>
<dbReference type="GO" id="GO:0044545">
    <property type="term" value="C:NSL complex"/>
    <property type="evidence" value="ECO:0007669"/>
    <property type="project" value="TreeGrafter"/>
</dbReference>
<evidence type="ECO:0000259" key="2">
    <source>
        <dbReference type="Pfam" id="PF13325"/>
    </source>
</evidence>
<evidence type="ECO:0000313" key="4">
    <source>
        <dbReference type="Proteomes" id="UP000323000"/>
    </source>
</evidence>
<organism evidence="3 4">
    <name type="scientific">Acer yangbiense</name>
    <dbReference type="NCBI Taxonomy" id="1000413"/>
    <lineage>
        <taxon>Eukaryota</taxon>
        <taxon>Viridiplantae</taxon>
        <taxon>Streptophyta</taxon>
        <taxon>Embryophyta</taxon>
        <taxon>Tracheophyta</taxon>
        <taxon>Spermatophyta</taxon>
        <taxon>Magnoliopsida</taxon>
        <taxon>eudicotyledons</taxon>
        <taxon>Gunneridae</taxon>
        <taxon>Pentapetalae</taxon>
        <taxon>rosids</taxon>
        <taxon>malvids</taxon>
        <taxon>Sapindales</taxon>
        <taxon>Sapindaceae</taxon>
        <taxon>Hippocastanoideae</taxon>
        <taxon>Acereae</taxon>
        <taxon>Acer</taxon>
    </lineage>
</organism>
<accession>A0A5C7I7S3</accession>
<dbReference type="AlphaFoldDB" id="A0A5C7I7S3"/>
<dbReference type="Proteomes" id="UP000323000">
    <property type="component" value="Chromosome 3"/>
</dbReference>
<dbReference type="EMBL" id="VAHF01000003">
    <property type="protein sequence ID" value="TXG65225.1"/>
    <property type="molecule type" value="Genomic_DNA"/>
</dbReference>
<feature type="region of interest" description="Disordered" evidence="1">
    <location>
        <begin position="1"/>
        <end position="28"/>
    </location>
</feature>
<dbReference type="GO" id="GO:0002151">
    <property type="term" value="F:G-quadruplex RNA binding"/>
    <property type="evidence" value="ECO:0007669"/>
    <property type="project" value="InterPro"/>
</dbReference>
<dbReference type="Pfam" id="PF13325">
    <property type="entry name" value="MCRS_N"/>
    <property type="match status" value="1"/>
</dbReference>
<sequence>MSAEFPQQDVQNLPTQPNNDFGDPGCNPSPQFTTEYSQLLEQTTVMTPDVDLFGNGTTACLRLRACFRARLSTGKTKSCLSGLNRSRSSLESLAKGAVQFSRKFSVQELQDRWHSLLYDPVISAEASFRLIEFERSALTLPSKFSGAGNSKENKRLSRKRKAESVRSCYYALRKRILVAPDNGNIFENGDEPLSGDCILGDPMSNHFGLQESHLDIMHQSFPPIPTDRWHF</sequence>
<dbReference type="GO" id="GO:0031011">
    <property type="term" value="C:Ino80 complex"/>
    <property type="evidence" value="ECO:0007669"/>
    <property type="project" value="InterPro"/>
</dbReference>
<protein>
    <recommendedName>
        <fullName evidence="2">Microspherule protein N-terminal domain-containing protein</fullName>
    </recommendedName>
</protein>
<evidence type="ECO:0000313" key="3">
    <source>
        <dbReference type="EMBL" id="TXG65225.1"/>
    </source>
</evidence>
<dbReference type="InterPro" id="IPR025999">
    <property type="entry name" value="MCRS_N"/>
</dbReference>
<feature type="compositionally biased region" description="Polar residues" evidence="1">
    <location>
        <begin position="8"/>
        <end position="19"/>
    </location>
</feature>
<comment type="caution">
    <text evidence="3">The sequence shown here is derived from an EMBL/GenBank/DDBJ whole genome shotgun (WGS) entry which is preliminary data.</text>
</comment>
<dbReference type="OrthoDB" id="10262769at2759"/>
<dbReference type="PANTHER" id="PTHR13233:SF0">
    <property type="entry name" value="MICROSPHERULE PROTEIN 1"/>
    <property type="match status" value="1"/>
</dbReference>
<dbReference type="InterPro" id="IPR037912">
    <property type="entry name" value="MCRS1"/>
</dbReference>
<dbReference type="PANTHER" id="PTHR13233">
    <property type="entry name" value="MICROSPHERULE PROTEIN 1"/>
    <property type="match status" value="1"/>
</dbReference>
<feature type="domain" description="Microspherule protein N-terminal" evidence="2">
    <location>
        <begin position="95"/>
        <end position="126"/>
    </location>
</feature>